<name>A0A5J5FTN8_9GAMM</name>
<feature type="transmembrane region" description="Helical" evidence="1">
    <location>
        <begin position="124"/>
        <end position="141"/>
    </location>
</feature>
<protein>
    <submittedName>
        <fullName evidence="3">Tripartite tricarboxylate transporter TctB family protein</fullName>
    </submittedName>
</protein>
<dbReference type="AlphaFoldDB" id="A0A5J5FTN8"/>
<feature type="domain" description="DUF1468" evidence="2">
    <location>
        <begin position="14"/>
        <end position="150"/>
    </location>
</feature>
<keyword evidence="1" id="KW-0472">Membrane</keyword>
<gene>
    <name evidence="3" type="ORF">FJU30_21670</name>
</gene>
<evidence type="ECO:0000313" key="3">
    <source>
        <dbReference type="EMBL" id="KAA8996403.1"/>
    </source>
</evidence>
<reference evidence="3 4" key="1">
    <citation type="submission" date="2019-09" db="EMBL/GenBank/DDBJ databases">
        <authorList>
            <person name="Li Y."/>
        </authorList>
    </citation>
    <scope>NUCLEOTIDE SEQUENCE [LARGE SCALE GENOMIC DNA]</scope>
    <source>
        <strain evidence="3 4">L3-3HA</strain>
    </source>
</reference>
<evidence type="ECO:0000259" key="2">
    <source>
        <dbReference type="Pfam" id="PF07331"/>
    </source>
</evidence>
<keyword evidence="1" id="KW-0812">Transmembrane</keyword>
<organism evidence="3 4">
    <name type="scientific">Affinibrenneria salicis</name>
    <dbReference type="NCBI Taxonomy" id="2590031"/>
    <lineage>
        <taxon>Bacteria</taxon>
        <taxon>Pseudomonadati</taxon>
        <taxon>Pseudomonadota</taxon>
        <taxon>Gammaproteobacteria</taxon>
        <taxon>Enterobacterales</taxon>
        <taxon>Pectobacteriaceae</taxon>
        <taxon>Affinibrenneria</taxon>
    </lineage>
</organism>
<evidence type="ECO:0000313" key="4">
    <source>
        <dbReference type="Proteomes" id="UP000335415"/>
    </source>
</evidence>
<dbReference type="RefSeq" id="WP_150437060.1">
    <property type="nucleotide sequence ID" value="NZ_VYKJ01000014.1"/>
</dbReference>
<dbReference type="InterPro" id="IPR009936">
    <property type="entry name" value="DUF1468"/>
</dbReference>
<dbReference type="OrthoDB" id="6434475at2"/>
<accession>A0A5J5FTN8</accession>
<proteinExistence type="predicted"/>
<feature type="transmembrane region" description="Helical" evidence="1">
    <location>
        <begin position="77"/>
        <end position="95"/>
    </location>
</feature>
<dbReference type="Pfam" id="PF07331">
    <property type="entry name" value="TctB"/>
    <property type="match status" value="1"/>
</dbReference>
<feature type="transmembrane region" description="Helical" evidence="1">
    <location>
        <begin position="44"/>
        <end position="65"/>
    </location>
</feature>
<feature type="transmembrane region" description="Helical" evidence="1">
    <location>
        <begin position="101"/>
        <end position="119"/>
    </location>
</feature>
<evidence type="ECO:0000256" key="1">
    <source>
        <dbReference type="SAM" id="Phobius"/>
    </source>
</evidence>
<keyword evidence="4" id="KW-1185">Reference proteome</keyword>
<dbReference type="EMBL" id="VYKJ01000014">
    <property type="protein sequence ID" value="KAA8996403.1"/>
    <property type="molecule type" value="Genomic_DNA"/>
</dbReference>
<sequence length="155" mass="16324">MQIAPDTMMRLSLILPLLFFLFGGGIFLYSHIALGDVGDFGAGFMPAIVGALIAVLSALDFLSAWRATAGATSGAGGWHEIASVALMIAVVMFYIYGVDLLGFILTTSIIMVGLLLLFMEKNKLIASLAAIGLSAGIYYLFSNVLLVPLPAGTLF</sequence>
<dbReference type="Proteomes" id="UP000335415">
    <property type="component" value="Unassembled WGS sequence"/>
</dbReference>
<keyword evidence="1" id="KW-1133">Transmembrane helix</keyword>
<comment type="caution">
    <text evidence="3">The sequence shown here is derived from an EMBL/GenBank/DDBJ whole genome shotgun (WGS) entry which is preliminary data.</text>
</comment>
<feature type="transmembrane region" description="Helical" evidence="1">
    <location>
        <begin position="12"/>
        <end position="32"/>
    </location>
</feature>